<dbReference type="PANTHER" id="PTHR43531">
    <property type="entry name" value="PROTEIN ICFG"/>
    <property type="match status" value="1"/>
</dbReference>
<dbReference type="InterPro" id="IPR035440">
    <property type="entry name" value="4HB_MCP_dom_sf"/>
</dbReference>
<keyword evidence="2" id="KW-1003">Cell membrane</keyword>
<dbReference type="Gene3D" id="1.20.120.30">
    <property type="entry name" value="Aspartate receptor, ligand-binding domain"/>
    <property type="match status" value="1"/>
</dbReference>
<evidence type="ECO:0000259" key="16">
    <source>
        <dbReference type="PROSITE" id="PS50885"/>
    </source>
</evidence>
<evidence type="ECO:0000256" key="7">
    <source>
        <dbReference type="ARBA" id="ARBA00022989"/>
    </source>
</evidence>
<keyword evidence="18" id="KW-1185">Reference proteome</keyword>
<evidence type="ECO:0000256" key="13">
    <source>
        <dbReference type="SAM" id="MobiDB-lite"/>
    </source>
</evidence>
<keyword evidence="5" id="KW-0997">Cell inner membrane</keyword>
<feature type="region of interest" description="Disordered" evidence="13">
    <location>
        <begin position="520"/>
        <end position="572"/>
    </location>
</feature>
<dbReference type="Proteomes" id="UP001595579">
    <property type="component" value="Unassembled WGS sequence"/>
</dbReference>
<dbReference type="CDD" id="cd06225">
    <property type="entry name" value="HAMP"/>
    <property type="match status" value="1"/>
</dbReference>
<evidence type="ECO:0000256" key="11">
    <source>
        <dbReference type="PROSITE-ProRule" id="PRU00284"/>
    </source>
</evidence>
<dbReference type="InterPro" id="IPR004090">
    <property type="entry name" value="Chemotax_Me-accpt_rcpt"/>
</dbReference>
<reference evidence="18" key="1">
    <citation type="journal article" date="2019" name="Int. J. Syst. Evol. Microbiol.">
        <title>The Global Catalogue of Microorganisms (GCM) 10K type strain sequencing project: providing services to taxonomists for standard genome sequencing and annotation.</title>
        <authorList>
            <consortium name="The Broad Institute Genomics Platform"/>
            <consortium name="The Broad Institute Genome Sequencing Center for Infectious Disease"/>
            <person name="Wu L."/>
            <person name="Ma J."/>
        </authorList>
    </citation>
    <scope>NUCLEOTIDE SEQUENCE [LARGE SCALE GENOMIC DNA]</scope>
    <source>
        <strain evidence="18">CECT 7698</strain>
    </source>
</reference>
<keyword evidence="3" id="KW-0488">Methylation</keyword>
<dbReference type="InterPro" id="IPR003660">
    <property type="entry name" value="HAMP_dom"/>
</dbReference>
<evidence type="ECO:0000256" key="8">
    <source>
        <dbReference type="ARBA" id="ARBA00023136"/>
    </source>
</evidence>
<comment type="similarity">
    <text evidence="10">Belongs to the methyl-accepting chemotaxis (MCP) protein family.</text>
</comment>
<feature type="domain" description="HAMP" evidence="16">
    <location>
        <begin position="216"/>
        <end position="268"/>
    </location>
</feature>
<evidence type="ECO:0000256" key="5">
    <source>
        <dbReference type="ARBA" id="ARBA00022519"/>
    </source>
</evidence>
<dbReference type="SMART" id="SM00304">
    <property type="entry name" value="HAMP"/>
    <property type="match status" value="1"/>
</dbReference>
<keyword evidence="12" id="KW-0175">Coiled coil</keyword>
<evidence type="ECO:0000256" key="3">
    <source>
        <dbReference type="ARBA" id="ARBA00022481"/>
    </source>
</evidence>
<gene>
    <name evidence="17" type="ORF">ACFOEV_17740</name>
</gene>
<dbReference type="InterPro" id="IPR004089">
    <property type="entry name" value="MCPsignal_dom"/>
</dbReference>
<dbReference type="CDD" id="cd11386">
    <property type="entry name" value="MCP_signal"/>
    <property type="match status" value="1"/>
</dbReference>
<evidence type="ECO:0000256" key="14">
    <source>
        <dbReference type="SAM" id="Phobius"/>
    </source>
</evidence>
<dbReference type="EMBL" id="JBHRUG010000031">
    <property type="protein sequence ID" value="MFC3285445.1"/>
    <property type="molecule type" value="Genomic_DNA"/>
</dbReference>
<dbReference type="PRINTS" id="PR00260">
    <property type="entry name" value="CHEMTRNSDUCR"/>
</dbReference>
<feature type="compositionally biased region" description="Basic and acidic residues" evidence="13">
    <location>
        <begin position="523"/>
        <end position="535"/>
    </location>
</feature>
<dbReference type="InterPro" id="IPR003122">
    <property type="entry name" value="Tar_rcpt_lig-bd"/>
</dbReference>
<feature type="domain" description="Methyl-accepting transducer" evidence="15">
    <location>
        <begin position="273"/>
        <end position="502"/>
    </location>
</feature>
<evidence type="ECO:0000256" key="9">
    <source>
        <dbReference type="ARBA" id="ARBA00023224"/>
    </source>
</evidence>
<keyword evidence="6 14" id="KW-0812">Transmembrane</keyword>
<feature type="transmembrane region" description="Helical" evidence="14">
    <location>
        <begin position="12"/>
        <end position="35"/>
    </location>
</feature>
<dbReference type="Pfam" id="PF00672">
    <property type="entry name" value="HAMP"/>
    <property type="match status" value="1"/>
</dbReference>
<dbReference type="PANTHER" id="PTHR43531:SF14">
    <property type="entry name" value="METHYL-ACCEPTING CHEMOTAXIS PROTEIN I-RELATED"/>
    <property type="match status" value="1"/>
</dbReference>
<dbReference type="SUPFAM" id="SSF47170">
    <property type="entry name" value="Aspartate receptor, ligand-binding domain"/>
    <property type="match status" value="1"/>
</dbReference>
<feature type="compositionally biased region" description="Basic and acidic residues" evidence="13">
    <location>
        <begin position="547"/>
        <end position="556"/>
    </location>
</feature>
<dbReference type="Pfam" id="PF02203">
    <property type="entry name" value="TarH"/>
    <property type="match status" value="1"/>
</dbReference>
<dbReference type="Pfam" id="PF00015">
    <property type="entry name" value="MCPsignal"/>
    <property type="match status" value="1"/>
</dbReference>
<name>A0ABV7LV29_9GAMM</name>
<accession>A0ABV7LV29</accession>
<dbReference type="SUPFAM" id="SSF58104">
    <property type="entry name" value="Methyl-accepting chemotaxis protein (MCP) signaling domain"/>
    <property type="match status" value="1"/>
</dbReference>
<dbReference type="Gene3D" id="1.10.287.950">
    <property type="entry name" value="Methyl-accepting chemotaxis protein"/>
    <property type="match status" value="1"/>
</dbReference>
<evidence type="ECO:0000256" key="6">
    <source>
        <dbReference type="ARBA" id="ARBA00022692"/>
    </source>
</evidence>
<comment type="caution">
    <text evidence="17">The sequence shown here is derived from an EMBL/GenBank/DDBJ whole genome shotgun (WGS) entry which is preliminary data.</text>
</comment>
<feature type="transmembrane region" description="Helical" evidence="14">
    <location>
        <begin position="194"/>
        <end position="214"/>
    </location>
</feature>
<proteinExistence type="inferred from homology"/>
<evidence type="ECO:0000256" key="1">
    <source>
        <dbReference type="ARBA" id="ARBA00004429"/>
    </source>
</evidence>
<keyword evidence="7 14" id="KW-1133">Transmembrane helix</keyword>
<dbReference type="PROSITE" id="PS50111">
    <property type="entry name" value="CHEMOTAXIS_TRANSDUC_2"/>
    <property type="match status" value="1"/>
</dbReference>
<sequence length="572" mass="61030">MKLLDNMTVRVSWALVLVVFATLIGVLSALGLYAVNYSEDALATFDDVNVKQQGALNRANSQMLSARVALGEAYENLSGGGASSEDIDIPALTQALDTAQATFEAFLALPRQPGQQALIEPMRSSFSALMQEGLRPQLAALADWNTVEAAELSSRASSLNDIFYRDAVAFFHTAEDDGHALYENFFSVANAVKLAIVIALSVSAATIVVVLWGVTVNVIRPLHRVVEHFERMAQGDLSERVETRGNNEIGKLYASLLHMQQSLSRTVGSVRSSSQSIYRGAREIAHGNNDLSSRTEQQAASLEETASSMEELTATVGQNADNARQASQLAASASQTASRGGAVVGEVVDTMREISSSSHRVTEIIKVIDSIAFQTNILALNASVEAARAGEQGRGFAVVAGEVRSLASRSGEASKEIRELIAASVAKVEAGTALVDQAGSTMEEIVASVQKVTDIMDEIASASQEQSNGIGQVNQAITQMDQVTQQNASLVQQAATAAGELEVEASRLREAVALFRLSQTEASEAHPKEKTDDLSRWLPNLSGGTRQVRDGGRRDSLAPASTRTGDDDWESF</sequence>
<keyword evidence="9 11" id="KW-0807">Transducer</keyword>
<keyword evidence="4" id="KW-0145">Chemotaxis</keyword>
<evidence type="ECO:0000313" key="18">
    <source>
        <dbReference type="Proteomes" id="UP001595579"/>
    </source>
</evidence>
<keyword evidence="8 14" id="KW-0472">Membrane</keyword>
<organism evidence="17 18">
    <name type="scientific">Litchfieldella rifensis</name>
    <dbReference type="NCBI Taxonomy" id="762643"/>
    <lineage>
        <taxon>Bacteria</taxon>
        <taxon>Pseudomonadati</taxon>
        <taxon>Pseudomonadota</taxon>
        <taxon>Gammaproteobacteria</taxon>
        <taxon>Oceanospirillales</taxon>
        <taxon>Halomonadaceae</taxon>
        <taxon>Litchfieldella</taxon>
    </lineage>
</organism>
<dbReference type="InterPro" id="IPR051310">
    <property type="entry name" value="MCP_chemotaxis"/>
</dbReference>
<evidence type="ECO:0000256" key="12">
    <source>
        <dbReference type="SAM" id="Coils"/>
    </source>
</evidence>
<evidence type="ECO:0000259" key="15">
    <source>
        <dbReference type="PROSITE" id="PS50111"/>
    </source>
</evidence>
<evidence type="ECO:0000256" key="4">
    <source>
        <dbReference type="ARBA" id="ARBA00022500"/>
    </source>
</evidence>
<comment type="subcellular location">
    <subcellularLocation>
        <location evidence="1">Cell inner membrane</location>
        <topology evidence="1">Multi-pass membrane protein</topology>
    </subcellularLocation>
</comment>
<dbReference type="SMART" id="SM00283">
    <property type="entry name" value="MA"/>
    <property type="match status" value="1"/>
</dbReference>
<protein>
    <submittedName>
        <fullName evidence="17">Methyl-accepting chemotaxis protein</fullName>
    </submittedName>
</protein>
<feature type="coiled-coil region" evidence="12">
    <location>
        <begin position="473"/>
        <end position="511"/>
    </location>
</feature>
<evidence type="ECO:0000256" key="2">
    <source>
        <dbReference type="ARBA" id="ARBA00022475"/>
    </source>
</evidence>
<evidence type="ECO:0000256" key="10">
    <source>
        <dbReference type="ARBA" id="ARBA00029447"/>
    </source>
</evidence>
<dbReference type="PROSITE" id="PS50885">
    <property type="entry name" value="HAMP"/>
    <property type="match status" value="1"/>
</dbReference>
<evidence type="ECO:0000313" key="17">
    <source>
        <dbReference type="EMBL" id="MFC3285445.1"/>
    </source>
</evidence>
<dbReference type="RefSeq" id="WP_386776211.1">
    <property type="nucleotide sequence ID" value="NZ_JBHRUG010000031.1"/>
</dbReference>